<dbReference type="InterPro" id="IPR002110">
    <property type="entry name" value="Ankyrin_rpt"/>
</dbReference>
<evidence type="ECO:0000256" key="1">
    <source>
        <dbReference type="ARBA" id="ARBA00022737"/>
    </source>
</evidence>
<evidence type="ECO:0008006" key="5">
    <source>
        <dbReference type="Google" id="ProtNLM"/>
    </source>
</evidence>
<protein>
    <recommendedName>
        <fullName evidence="5">Ankyrin repeat protein</fullName>
    </recommendedName>
</protein>
<sequence length="156" mass="17711">MIAIQNKNADVAELLINHPKIDINSNNNGDQTALTIAVQNELIKIVDLLINHESFDPEESRLNCSFGITNNDEIAKKLISSKYLDINESIIDVPNQQIRYGNFNSNQVETPLNIAVKNNNQEMVDLIIHHPSFDKTKSKLYLSIFLSANRNEIVYF</sequence>
<dbReference type="Pfam" id="PF00023">
    <property type="entry name" value="Ank"/>
    <property type="match status" value="1"/>
</dbReference>
<dbReference type="Proteomes" id="UP001470230">
    <property type="component" value="Unassembled WGS sequence"/>
</dbReference>
<comment type="caution">
    <text evidence="3">The sequence shown here is derived from an EMBL/GenBank/DDBJ whole genome shotgun (WGS) entry which is preliminary data.</text>
</comment>
<dbReference type="Gene3D" id="1.25.40.20">
    <property type="entry name" value="Ankyrin repeat-containing domain"/>
    <property type="match status" value="1"/>
</dbReference>
<proteinExistence type="predicted"/>
<dbReference type="PANTHER" id="PTHR24123">
    <property type="entry name" value="ANKYRIN REPEAT-CONTAINING"/>
    <property type="match status" value="1"/>
</dbReference>
<accession>A0ABR2IY78</accession>
<dbReference type="Pfam" id="PF12796">
    <property type="entry name" value="Ank_2"/>
    <property type="match status" value="1"/>
</dbReference>
<name>A0ABR2IY78_9EUKA</name>
<evidence type="ECO:0000256" key="2">
    <source>
        <dbReference type="ARBA" id="ARBA00023043"/>
    </source>
</evidence>
<keyword evidence="2" id="KW-0040">ANK repeat</keyword>
<dbReference type="InterPro" id="IPR051165">
    <property type="entry name" value="Multifunctional_ANK_Repeat"/>
</dbReference>
<evidence type="ECO:0000313" key="3">
    <source>
        <dbReference type="EMBL" id="KAK8870188.1"/>
    </source>
</evidence>
<organism evidence="3 4">
    <name type="scientific">Tritrichomonas musculus</name>
    <dbReference type="NCBI Taxonomy" id="1915356"/>
    <lineage>
        <taxon>Eukaryota</taxon>
        <taxon>Metamonada</taxon>
        <taxon>Parabasalia</taxon>
        <taxon>Tritrichomonadida</taxon>
        <taxon>Tritrichomonadidae</taxon>
        <taxon>Tritrichomonas</taxon>
    </lineage>
</organism>
<gene>
    <name evidence="3" type="ORF">M9Y10_008065</name>
</gene>
<dbReference type="PANTHER" id="PTHR24123:SF33">
    <property type="entry name" value="PROTEIN HOS4"/>
    <property type="match status" value="1"/>
</dbReference>
<dbReference type="SMART" id="SM00248">
    <property type="entry name" value="ANK"/>
    <property type="match status" value="3"/>
</dbReference>
<dbReference type="InterPro" id="IPR036770">
    <property type="entry name" value="Ankyrin_rpt-contain_sf"/>
</dbReference>
<dbReference type="SUPFAM" id="SSF48403">
    <property type="entry name" value="Ankyrin repeat"/>
    <property type="match status" value="1"/>
</dbReference>
<reference evidence="3 4" key="1">
    <citation type="submission" date="2024-04" db="EMBL/GenBank/DDBJ databases">
        <title>Tritrichomonas musculus Genome.</title>
        <authorList>
            <person name="Alves-Ferreira E."/>
            <person name="Grigg M."/>
            <person name="Lorenzi H."/>
            <person name="Galac M."/>
        </authorList>
    </citation>
    <scope>NUCLEOTIDE SEQUENCE [LARGE SCALE GENOMIC DNA]</scope>
    <source>
        <strain evidence="3 4">EAF2021</strain>
    </source>
</reference>
<keyword evidence="4" id="KW-1185">Reference proteome</keyword>
<dbReference type="EMBL" id="JAPFFF010000014">
    <property type="protein sequence ID" value="KAK8870188.1"/>
    <property type="molecule type" value="Genomic_DNA"/>
</dbReference>
<keyword evidence="1" id="KW-0677">Repeat</keyword>
<evidence type="ECO:0000313" key="4">
    <source>
        <dbReference type="Proteomes" id="UP001470230"/>
    </source>
</evidence>